<feature type="transmembrane region" description="Helical" evidence="2">
    <location>
        <begin position="133"/>
        <end position="153"/>
    </location>
</feature>
<keyword evidence="2" id="KW-0812">Transmembrane</keyword>
<evidence type="ECO:0000256" key="1">
    <source>
        <dbReference type="SAM" id="MobiDB-lite"/>
    </source>
</evidence>
<dbReference type="SUPFAM" id="SSF55874">
    <property type="entry name" value="ATPase domain of HSP90 chaperone/DNA topoisomerase II/histidine kinase"/>
    <property type="match status" value="1"/>
</dbReference>
<dbReference type="RefSeq" id="WP_094098449.1">
    <property type="nucleotide sequence ID" value="NZ_CP021361.1"/>
</dbReference>
<dbReference type="InterPro" id="IPR050640">
    <property type="entry name" value="Bact_2-comp_sensor_kinase"/>
</dbReference>
<dbReference type="Pfam" id="PF06580">
    <property type="entry name" value="His_kinase"/>
    <property type="match status" value="1"/>
</dbReference>
<organism evidence="4 5">
    <name type="scientific">Acidovorax carolinensis</name>
    <dbReference type="NCBI Taxonomy" id="553814"/>
    <lineage>
        <taxon>Bacteria</taxon>
        <taxon>Pseudomonadati</taxon>
        <taxon>Pseudomonadota</taxon>
        <taxon>Betaproteobacteria</taxon>
        <taxon>Burkholderiales</taxon>
        <taxon>Comamonadaceae</taxon>
        <taxon>Acidovorax</taxon>
    </lineage>
</organism>
<feature type="transmembrane region" description="Helical" evidence="2">
    <location>
        <begin position="40"/>
        <end position="60"/>
    </location>
</feature>
<protein>
    <submittedName>
        <fullName evidence="4">Sensor histidine kinase</fullName>
    </submittedName>
</protein>
<feature type="transmembrane region" description="Helical" evidence="2">
    <location>
        <begin position="103"/>
        <end position="127"/>
    </location>
</feature>
<accession>A0A240U481</accession>
<dbReference type="PANTHER" id="PTHR34220:SF7">
    <property type="entry name" value="SENSOR HISTIDINE KINASE YPDA"/>
    <property type="match status" value="1"/>
</dbReference>
<dbReference type="Gene3D" id="3.30.565.10">
    <property type="entry name" value="Histidine kinase-like ATPase, C-terminal domain"/>
    <property type="match status" value="1"/>
</dbReference>
<evidence type="ECO:0000259" key="3">
    <source>
        <dbReference type="Pfam" id="PF06580"/>
    </source>
</evidence>
<evidence type="ECO:0000313" key="4">
    <source>
        <dbReference type="EMBL" id="ART52636.1"/>
    </source>
</evidence>
<dbReference type="EMBL" id="CP021361">
    <property type="protein sequence ID" value="ART52636.1"/>
    <property type="molecule type" value="Genomic_DNA"/>
</dbReference>
<sequence>MQNKQILSTQPLELETAPARPHPRATVQRALVFDACHVGVVLRAVLFVEIVLGVGALYGASTPLEWLARVSLLTGGALPATLVWLIAACSLKTLLQRLGTNGQFVAGVLLGALAGLYACAMLTLVGMTEQPPWLASAASGALLSAALVAALVMRARGRTPAATTARLAELQSRIRPHFLFNTLNSAIALVREEPAKAESLLEDLSDLFRHALVEQGEAVTLAEEITLAQRYLAIEEVRFGKRLQVQWSLDPRTDNARLPPLLLQPLVENAVKHGVEPSARGGKLRVLTELRGSRVVVRITNTLPSTDTRTDHDQPRGHGIALDNVRARLALLHDVQGAFNAGVQDGLYQVRITLPAPSAPKPAAPAKAPRTPTTRRSKP</sequence>
<keyword evidence="4" id="KW-0808">Transferase</keyword>
<name>A0A240U481_9BURK</name>
<dbReference type="InterPro" id="IPR036890">
    <property type="entry name" value="HATPase_C_sf"/>
</dbReference>
<feature type="region of interest" description="Disordered" evidence="1">
    <location>
        <begin position="356"/>
        <end position="379"/>
    </location>
</feature>
<feature type="transmembrane region" description="Helical" evidence="2">
    <location>
        <begin position="66"/>
        <end position="91"/>
    </location>
</feature>
<keyword evidence="4" id="KW-0418">Kinase</keyword>
<dbReference type="Proteomes" id="UP000194432">
    <property type="component" value="Chromosome 1"/>
</dbReference>
<evidence type="ECO:0000256" key="2">
    <source>
        <dbReference type="SAM" id="Phobius"/>
    </source>
</evidence>
<dbReference type="AlphaFoldDB" id="A0A240U481"/>
<dbReference type="KEGG" id="acin:CBP34_14540"/>
<dbReference type="GO" id="GO:0000155">
    <property type="term" value="F:phosphorelay sensor kinase activity"/>
    <property type="evidence" value="ECO:0007669"/>
    <property type="project" value="InterPro"/>
</dbReference>
<gene>
    <name evidence="4" type="ORF">CBP34_14540</name>
</gene>
<keyword evidence="2" id="KW-0472">Membrane</keyword>
<dbReference type="PANTHER" id="PTHR34220">
    <property type="entry name" value="SENSOR HISTIDINE KINASE YPDA"/>
    <property type="match status" value="1"/>
</dbReference>
<dbReference type="GO" id="GO:0016020">
    <property type="term" value="C:membrane"/>
    <property type="evidence" value="ECO:0007669"/>
    <property type="project" value="InterPro"/>
</dbReference>
<dbReference type="InterPro" id="IPR010559">
    <property type="entry name" value="Sig_transdc_His_kin_internal"/>
</dbReference>
<proteinExistence type="predicted"/>
<keyword evidence="2" id="KW-1133">Transmembrane helix</keyword>
<evidence type="ECO:0000313" key="5">
    <source>
        <dbReference type="Proteomes" id="UP000194432"/>
    </source>
</evidence>
<feature type="domain" description="Signal transduction histidine kinase internal region" evidence="3">
    <location>
        <begin position="165"/>
        <end position="243"/>
    </location>
</feature>
<keyword evidence="5" id="KW-1185">Reference proteome</keyword>
<reference evidence="4 5" key="1">
    <citation type="submission" date="2017-05" db="EMBL/GenBank/DDBJ databases">
        <title>Polyphasic characterization of four soil-derived phenanthrene-degrading Acidovorax strains and proposal of Acidovorax phenanthrenivorans sp. nov.</title>
        <authorList>
            <person name="Singleton D.R."/>
            <person name="Lee J."/>
            <person name="Dickey A.N."/>
            <person name="Stroud A."/>
            <person name="Scholl E.H."/>
            <person name="Wright F.A."/>
            <person name="Aitken M.D."/>
        </authorList>
    </citation>
    <scope>NUCLEOTIDE SEQUENCE [LARGE SCALE GENOMIC DNA]</scope>
    <source>
        <strain evidence="4">NA3</strain>
    </source>
</reference>